<keyword evidence="4" id="KW-1185">Reference proteome</keyword>
<sequence>MSRSLGLQNSDRIQRRFKGHIASAGDQANPIQGFYAELISKPLAETRPMTRAAPTPPPAEPAPKTEKEATLEKARIVFGSRLAGPAERRAEIDAGSKKIAGIMVPPRPTEPDNCCMSGCVNCVWDMYRDDMEEWAAKSAQARAALQAQRSSGQATGSMAAKPGTPQHVAMSMDDDGGGSETNWAAGMGEDHLFDDIPVGIREFMKTEKRLKQKHVEDP</sequence>
<dbReference type="EMBL" id="MCFA01000154">
    <property type="protein sequence ID" value="ORY02738.1"/>
    <property type="molecule type" value="Genomic_DNA"/>
</dbReference>
<evidence type="ECO:0000313" key="4">
    <source>
        <dbReference type="Proteomes" id="UP000193144"/>
    </source>
</evidence>
<evidence type="ECO:0000259" key="2">
    <source>
        <dbReference type="Pfam" id="PF09791"/>
    </source>
</evidence>
<feature type="region of interest" description="Disordered" evidence="1">
    <location>
        <begin position="48"/>
        <end position="69"/>
    </location>
</feature>
<dbReference type="InterPro" id="IPR019180">
    <property type="entry name" value="Oxidoreductase-like_N"/>
</dbReference>
<dbReference type="AlphaFoldDB" id="A0A1Y1YXH9"/>
<organism evidence="3 4">
    <name type="scientific">Clohesyomyces aquaticus</name>
    <dbReference type="NCBI Taxonomy" id="1231657"/>
    <lineage>
        <taxon>Eukaryota</taxon>
        <taxon>Fungi</taxon>
        <taxon>Dikarya</taxon>
        <taxon>Ascomycota</taxon>
        <taxon>Pezizomycotina</taxon>
        <taxon>Dothideomycetes</taxon>
        <taxon>Pleosporomycetidae</taxon>
        <taxon>Pleosporales</taxon>
        <taxon>Lindgomycetaceae</taxon>
        <taxon>Clohesyomyces</taxon>
    </lineage>
</organism>
<reference evidence="3 4" key="1">
    <citation type="submission" date="2016-07" db="EMBL/GenBank/DDBJ databases">
        <title>Pervasive Adenine N6-methylation of Active Genes in Fungi.</title>
        <authorList>
            <consortium name="DOE Joint Genome Institute"/>
            <person name="Mondo S.J."/>
            <person name="Dannebaum R.O."/>
            <person name="Kuo R.C."/>
            <person name="Labutti K."/>
            <person name="Haridas S."/>
            <person name="Kuo A."/>
            <person name="Salamov A."/>
            <person name="Ahrendt S.R."/>
            <person name="Lipzen A."/>
            <person name="Sullivan W."/>
            <person name="Andreopoulos W.B."/>
            <person name="Clum A."/>
            <person name="Lindquist E."/>
            <person name="Daum C."/>
            <person name="Ramamoorthy G.K."/>
            <person name="Gryganskyi A."/>
            <person name="Culley D."/>
            <person name="Magnuson J.K."/>
            <person name="James T.Y."/>
            <person name="O'Malley M.A."/>
            <person name="Stajich J.E."/>
            <person name="Spatafora J.W."/>
            <person name="Visel A."/>
            <person name="Grigoriev I.V."/>
        </authorList>
    </citation>
    <scope>NUCLEOTIDE SEQUENCE [LARGE SCALE GENOMIC DNA]</scope>
    <source>
        <strain evidence="3 4">CBS 115471</strain>
    </source>
</reference>
<dbReference type="GO" id="GO:0005739">
    <property type="term" value="C:mitochondrion"/>
    <property type="evidence" value="ECO:0007669"/>
    <property type="project" value="TreeGrafter"/>
</dbReference>
<evidence type="ECO:0000313" key="3">
    <source>
        <dbReference type="EMBL" id="ORY02738.1"/>
    </source>
</evidence>
<name>A0A1Y1YXH9_9PLEO</name>
<accession>A0A1Y1YXH9</accession>
<evidence type="ECO:0000256" key="1">
    <source>
        <dbReference type="SAM" id="MobiDB-lite"/>
    </source>
</evidence>
<dbReference type="OrthoDB" id="10064411at2759"/>
<feature type="domain" description="Oxidoreductase-like" evidence="2">
    <location>
        <begin position="99"/>
        <end position="142"/>
    </location>
</feature>
<comment type="caution">
    <text evidence="3">The sequence shown here is derived from an EMBL/GenBank/DDBJ whole genome shotgun (WGS) entry which is preliminary data.</text>
</comment>
<gene>
    <name evidence="3" type="ORF">BCR34DRAFT_492893</name>
</gene>
<proteinExistence type="predicted"/>
<dbReference type="Pfam" id="PF09791">
    <property type="entry name" value="Oxidored-like"/>
    <property type="match status" value="1"/>
</dbReference>
<dbReference type="InterPro" id="IPR039251">
    <property type="entry name" value="OXLD1"/>
</dbReference>
<dbReference type="Proteomes" id="UP000193144">
    <property type="component" value="Unassembled WGS sequence"/>
</dbReference>
<protein>
    <submittedName>
        <fullName evidence="3">Oxidoreductase-like protein</fullName>
    </submittedName>
</protein>
<dbReference type="PANTHER" id="PTHR21193:SF3">
    <property type="entry name" value="OXIDOREDUCTASE-LIKE DOMAIN-CONTAINING PROTEIN 1"/>
    <property type="match status" value="1"/>
</dbReference>
<dbReference type="STRING" id="1231657.A0A1Y1YXH9"/>
<dbReference type="PANTHER" id="PTHR21193">
    <property type="entry name" value="OXIDOREDUCTASE-LIKE DOMAIN-CONTAINING PROTEIN 1"/>
    <property type="match status" value="1"/>
</dbReference>